<comment type="caution">
    <text evidence="2">The sequence shown here is derived from an EMBL/GenBank/DDBJ whole genome shotgun (WGS) entry which is preliminary data.</text>
</comment>
<evidence type="ECO:0000313" key="3">
    <source>
        <dbReference type="Proteomes" id="UP000249542"/>
    </source>
</evidence>
<dbReference type="Pfam" id="PF13568">
    <property type="entry name" value="OMP_b-brl_2"/>
    <property type="match status" value="1"/>
</dbReference>
<organism evidence="2 3">
    <name type="scientific">Mesonia algae</name>
    <dbReference type="NCBI Taxonomy" id="213248"/>
    <lineage>
        <taxon>Bacteria</taxon>
        <taxon>Pseudomonadati</taxon>
        <taxon>Bacteroidota</taxon>
        <taxon>Flavobacteriia</taxon>
        <taxon>Flavobacteriales</taxon>
        <taxon>Flavobacteriaceae</taxon>
        <taxon>Mesonia</taxon>
    </lineage>
</organism>
<feature type="domain" description="Outer membrane protein beta-barrel" evidence="1">
    <location>
        <begin position="53"/>
        <end position="226"/>
    </location>
</feature>
<reference evidence="2 3" key="1">
    <citation type="submission" date="2018-06" db="EMBL/GenBank/DDBJ databases">
        <title>Genomic Encyclopedia of Archaeal and Bacterial Type Strains, Phase II (KMG-II): from individual species to whole genera.</title>
        <authorList>
            <person name="Goeker M."/>
        </authorList>
    </citation>
    <scope>NUCLEOTIDE SEQUENCE [LARGE SCALE GENOMIC DNA]</scope>
    <source>
        <strain evidence="2 3">DSM 15361</strain>
    </source>
</reference>
<evidence type="ECO:0000259" key="1">
    <source>
        <dbReference type="Pfam" id="PF13568"/>
    </source>
</evidence>
<dbReference type="Proteomes" id="UP000249542">
    <property type="component" value="Unassembled WGS sequence"/>
</dbReference>
<accession>A0A2W7I6E2</accession>
<sequence>MGVFLFLYLPFNYLSRMKNVFLFLPLLILPFITLAQEVKNISVDTLSTEVDSLYREDQFYVGFGFNLLLNRPKGVTQSGFSGGLHFGFTRDMPINKRRNKAIGLGLGMSINSYGFNMLIDEKDGQTTFTEIEDSYDTNRLTSYLIEAPLEYRWRTSTASNYKFWRIYTGVRLGYVFWSRSNYIADDITIREKNLDALDKIRYGLTFTFGYNTFNFHVYYSLNSFFDGTLENSMEDVGLNPLKVGIMFYIL</sequence>
<evidence type="ECO:0000313" key="2">
    <source>
        <dbReference type="EMBL" id="PZW41748.1"/>
    </source>
</evidence>
<gene>
    <name evidence="2" type="ORF">LX95_01431</name>
</gene>
<protein>
    <submittedName>
        <fullName evidence="2">Outer membrane protein with beta-barrel domain</fullName>
    </submittedName>
</protein>
<name>A0A2W7I6E2_9FLAO</name>
<dbReference type="AlphaFoldDB" id="A0A2W7I6E2"/>
<keyword evidence="3" id="KW-1185">Reference proteome</keyword>
<dbReference type="InterPro" id="IPR025665">
    <property type="entry name" value="Beta-barrel_OMP_2"/>
</dbReference>
<proteinExistence type="predicted"/>
<dbReference type="EMBL" id="QKYV01000003">
    <property type="protein sequence ID" value="PZW41748.1"/>
    <property type="molecule type" value="Genomic_DNA"/>
</dbReference>